<protein>
    <submittedName>
        <fullName evidence="1">Uncharacterized protein</fullName>
    </submittedName>
</protein>
<comment type="caution">
    <text evidence="1">The sequence shown here is derived from an EMBL/GenBank/DDBJ whole genome shotgun (WGS) entry which is preliminary data.</text>
</comment>
<organism evidence="1">
    <name type="scientific">marine sediment metagenome</name>
    <dbReference type="NCBI Taxonomy" id="412755"/>
    <lineage>
        <taxon>unclassified sequences</taxon>
        <taxon>metagenomes</taxon>
        <taxon>ecological metagenomes</taxon>
    </lineage>
</organism>
<dbReference type="EMBL" id="LAZR01004909">
    <property type="protein sequence ID" value="KKN04531.1"/>
    <property type="molecule type" value="Genomic_DNA"/>
</dbReference>
<dbReference type="AlphaFoldDB" id="A0A0F9PTY6"/>
<sequence length="68" mass="8520">MNKQKYRIPKLSILFLRLEYLQESIHEINRILYSEMRKEESLELIRKKFEGINRATMTEKEENYEYYK</sequence>
<evidence type="ECO:0000313" key="1">
    <source>
        <dbReference type="EMBL" id="KKN04531.1"/>
    </source>
</evidence>
<proteinExistence type="predicted"/>
<gene>
    <name evidence="1" type="ORF">LCGC14_1096580</name>
</gene>
<reference evidence="1" key="1">
    <citation type="journal article" date="2015" name="Nature">
        <title>Complex archaea that bridge the gap between prokaryotes and eukaryotes.</title>
        <authorList>
            <person name="Spang A."/>
            <person name="Saw J.H."/>
            <person name="Jorgensen S.L."/>
            <person name="Zaremba-Niedzwiedzka K."/>
            <person name="Martijn J."/>
            <person name="Lind A.E."/>
            <person name="van Eijk R."/>
            <person name="Schleper C."/>
            <person name="Guy L."/>
            <person name="Ettema T.J."/>
        </authorList>
    </citation>
    <scope>NUCLEOTIDE SEQUENCE</scope>
</reference>
<name>A0A0F9PTY6_9ZZZZ</name>
<accession>A0A0F9PTY6</accession>